<evidence type="ECO:0000256" key="1">
    <source>
        <dbReference type="ARBA" id="ARBA00022723"/>
    </source>
</evidence>
<dbReference type="EMBL" id="AEGP01000027">
    <property type="protein sequence ID" value="EGG42621.1"/>
    <property type="molecule type" value="Genomic_DNA"/>
</dbReference>
<dbReference type="HOGENOM" id="CLU_039453_4_1_2"/>
<dbReference type="SUPFAM" id="SSF109604">
    <property type="entry name" value="HD-domain/PDEase-like"/>
    <property type="match status" value="1"/>
</dbReference>
<keyword evidence="1" id="KW-0479">Metal-binding</keyword>
<dbReference type="PANTHER" id="PTHR11845">
    <property type="entry name" value="5'-DEOXYNUCLEOTIDASE HDDC2"/>
    <property type="match status" value="1"/>
</dbReference>
<evidence type="ECO:0000256" key="2">
    <source>
        <dbReference type="ARBA" id="ARBA00022801"/>
    </source>
</evidence>
<gene>
    <name evidence="4" type="ORF">Nlim_0506</name>
</gene>
<reference evidence="4" key="1">
    <citation type="journal article" date="2011" name="PLoS ONE">
        <title>Genome of a low-salinity ammonia-oxidizing archaeon determined by single-cell and metagenomic analysis.</title>
        <authorList>
            <person name="Blainey P.C."/>
            <person name="Mosier A.C."/>
            <person name="Potanina A."/>
            <person name="Francis C.A."/>
            <person name="Quake S.R."/>
        </authorList>
    </citation>
    <scope>NUCLEOTIDE SEQUENCE [LARGE SCALE GENOMIC DNA]</scope>
    <source>
        <strain evidence="4">SFB1</strain>
    </source>
</reference>
<comment type="caution">
    <text evidence="4">The sequence shown here is derived from an EMBL/GenBank/DDBJ whole genome shotgun (WGS) entry which is preliminary data.</text>
</comment>
<dbReference type="PANTHER" id="PTHR11845:SF13">
    <property type="entry name" value="5'-DEOXYNUCLEOTIDASE HDDC2"/>
    <property type="match status" value="1"/>
</dbReference>
<dbReference type="STRING" id="886738.Nlim_0506"/>
<keyword evidence="2 4" id="KW-0378">Hydrolase</keyword>
<sequence length="134" mass="15624">MIFSDLEKYNTEKILKIILLHDLSESIIGDIVPGQIPISKKRNLENNAMKKILSELPESLQSQYNQLWDEYIQNTSSEARFVHQLDKLEMALQAKYYLSKGHPKERLESFFNSAKNEITDKKLLKIFNEITNHG</sequence>
<dbReference type="InterPro" id="IPR039356">
    <property type="entry name" value="YfbR/HDDC2"/>
</dbReference>
<dbReference type="Pfam" id="PF13023">
    <property type="entry name" value="HD_3"/>
    <property type="match status" value="1"/>
</dbReference>
<dbReference type="GO" id="GO:0005737">
    <property type="term" value="C:cytoplasm"/>
    <property type="evidence" value="ECO:0007669"/>
    <property type="project" value="TreeGrafter"/>
</dbReference>
<feature type="domain" description="HD" evidence="3">
    <location>
        <begin position="4"/>
        <end position="120"/>
    </location>
</feature>
<dbReference type="GO" id="GO:0046872">
    <property type="term" value="F:metal ion binding"/>
    <property type="evidence" value="ECO:0007669"/>
    <property type="project" value="UniProtKB-KW"/>
</dbReference>
<proteinExistence type="predicted"/>
<evidence type="ECO:0000313" key="4">
    <source>
        <dbReference type="EMBL" id="EGG42621.1"/>
    </source>
</evidence>
<dbReference type="Gene3D" id="1.10.3210.10">
    <property type="entry name" value="Hypothetical protein af1432"/>
    <property type="match status" value="1"/>
</dbReference>
<dbReference type="InterPro" id="IPR006674">
    <property type="entry name" value="HD_domain"/>
</dbReference>
<accession>F3KJ51</accession>
<dbReference type="AlphaFoldDB" id="F3KJ51"/>
<protein>
    <submittedName>
        <fullName evidence="4">Metal dependent phosphohydrolase</fullName>
    </submittedName>
</protein>
<name>F3KJ51_9ARCH</name>
<dbReference type="GO" id="GO:0002953">
    <property type="term" value="F:5'-deoxynucleotidase activity"/>
    <property type="evidence" value="ECO:0007669"/>
    <property type="project" value="InterPro"/>
</dbReference>
<evidence type="ECO:0000259" key="3">
    <source>
        <dbReference type="Pfam" id="PF13023"/>
    </source>
</evidence>
<organism evidence="4">
    <name type="scientific">Candidatus Nitrosarchaeum limnium SFB1</name>
    <dbReference type="NCBI Taxonomy" id="886738"/>
    <lineage>
        <taxon>Archaea</taxon>
        <taxon>Nitrososphaerota</taxon>
        <taxon>Nitrososphaeria</taxon>
        <taxon>Nitrosopumilales</taxon>
        <taxon>Nitrosopumilaceae</taxon>
        <taxon>Nitrosarchaeum</taxon>
    </lineage>
</organism>
<dbReference type="Proteomes" id="UP000004348">
    <property type="component" value="Chromosome"/>
</dbReference>